<dbReference type="Pfam" id="PF13480">
    <property type="entry name" value="Acetyltransf_6"/>
    <property type="match status" value="1"/>
</dbReference>
<accession>A0A348G5J1</accession>
<name>A0A348G5J1_9HYPH</name>
<dbReference type="EMBL" id="AP018907">
    <property type="protein sequence ID" value="BBF94824.1"/>
    <property type="molecule type" value="Genomic_DNA"/>
</dbReference>
<feature type="domain" description="BioF2-like acetyltransferase" evidence="1">
    <location>
        <begin position="180"/>
        <end position="317"/>
    </location>
</feature>
<evidence type="ECO:0000313" key="2">
    <source>
        <dbReference type="EMBL" id="BBF94824.1"/>
    </source>
</evidence>
<evidence type="ECO:0000259" key="1">
    <source>
        <dbReference type="Pfam" id="PF13480"/>
    </source>
</evidence>
<keyword evidence="3" id="KW-1185">Reference proteome</keyword>
<protein>
    <recommendedName>
        <fullName evidence="1">BioF2-like acetyltransferase domain-containing protein</fullName>
    </recommendedName>
</protein>
<sequence>MAPAEPSKTLKDNSSESRPLLGWQPDSAAWEALIGRVTEHNIFYVPAFALAAASHLLGASGSNTIGIWRNGDLACLFPGSLAGGPLPVWRALVHPYGPLSTPLVHRFDPESVLASWLDAVAALRPRPRAVILPLMTDEGPVAEALSRLLARRGLQVRRLDAHRRAALTNGAAGPAALGGKRRKELARLRRRLEEAGTPTLTLAPAEAPIAEAIDSYISLERAGWKGRGGTALAADPAAEAFFRRAIAGLAARGEAEIAVTRLDGAPLAATVTLRSGPQAWYWKTAYDEAHARFSPGVLATLDLTARLAADPALAQVDSCAIAGHPMIDRLWSGRLAVSDWIIALPDAGAGFALVVAREQAQRSARRLARRLRDAVRARLGRR</sequence>
<gene>
    <name evidence="2" type="ORF">BLTE_35090</name>
</gene>
<dbReference type="AlphaFoldDB" id="A0A348G5J1"/>
<proteinExistence type="predicted"/>
<dbReference type="Proteomes" id="UP000266934">
    <property type="component" value="Chromosome"/>
</dbReference>
<dbReference type="InterPro" id="IPR038740">
    <property type="entry name" value="BioF2-like_GNAT_dom"/>
</dbReference>
<dbReference type="SUPFAM" id="SSF55729">
    <property type="entry name" value="Acyl-CoA N-acyltransferases (Nat)"/>
    <property type="match status" value="1"/>
</dbReference>
<dbReference type="Gene3D" id="3.40.630.30">
    <property type="match status" value="1"/>
</dbReference>
<organism evidence="2 3">
    <name type="scientific">Blastochloris tepida</name>
    <dbReference type="NCBI Taxonomy" id="2233851"/>
    <lineage>
        <taxon>Bacteria</taxon>
        <taxon>Pseudomonadati</taxon>
        <taxon>Pseudomonadota</taxon>
        <taxon>Alphaproteobacteria</taxon>
        <taxon>Hyphomicrobiales</taxon>
        <taxon>Blastochloridaceae</taxon>
        <taxon>Blastochloris</taxon>
    </lineage>
</organism>
<dbReference type="InterPro" id="IPR016181">
    <property type="entry name" value="Acyl_CoA_acyltransferase"/>
</dbReference>
<reference evidence="2 3" key="1">
    <citation type="submission" date="2018-08" db="EMBL/GenBank/DDBJ databases">
        <title>Complete genome sequencing of Blastochloris tepida GI.</title>
        <authorList>
            <person name="Tsukatani Y."/>
            <person name="Mori H."/>
        </authorList>
    </citation>
    <scope>NUCLEOTIDE SEQUENCE [LARGE SCALE GENOMIC DNA]</scope>
    <source>
        <strain evidence="2 3">GI</strain>
    </source>
</reference>
<evidence type="ECO:0000313" key="3">
    <source>
        <dbReference type="Proteomes" id="UP000266934"/>
    </source>
</evidence>
<dbReference type="KEGG" id="blag:BLTE_35090"/>